<name>A0A1F4XJ63_9BACT</name>
<dbReference type="Gene3D" id="3.40.50.300">
    <property type="entry name" value="P-loop containing nucleotide triphosphate hydrolases"/>
    <property type="match status" value="2"/>
</dbReference>
<dbReference type="InterPro" id="IPR051162">
    <property type="entry name" value="T4SS_component"/>
</dbReference>
<dbReference type="InterPro" id="IPR019476">
    <property type="entry name" value="T4SS_TraD_DNA-bd"/>
</dbReference>
<comment type="caution">
    <text evidence="3">The sequence shown here is derived from an EMBL/GenBank/DDBJ whole genome shotgun (WGS) entry which is preliminary data.</text>
</comment>
<reference evidence="3 4" key="1">
    <citation type="journal article" date="2016" name="Nat. Commun.">
        <title>Thousands of microbial genomes shed light on interconnected biogeochemical processes in an aquifer system.</title>
        <authorList>
            <person name="Anantharaman K."/>
            <person name="Brown C.T."/>
            <person name="Hug L.A."/>
            <person name="Sharon I."/>
            <person name="Castelle C.J."/>
            <person name="Probst A.J."/>
            <person name="Thomas B.C."/>
            <person name="Singh A."/>
            <person name="Wilkins M.J."/>
            <person name="Karaoz U."/>
            <person name="Brodie E.L."/>
            <person name="Williams K.H."/>
            <person name="Hubbard S.S."/>
            <person name="Banfield J.F."/>
        </authorList>
    </citation>
    <scope>NUCLEOTIDE SEQUENCE [LARGE SCALE GENOMIC DNA]</scope>
</reference>
<evidence type="ECO:0000259" key="1">
    <source>
        <dbReference type="Pfam" id="PF10412"/>
    </source>
</evidence>
<dbReference type="Proteomes" id="UP000177614">
    <property type="component" value="Unassembled WGS sequence"/>
</dbReference>
<accession>A0A1F4XJ63</accession>
<organism evidence="3 4">
    <name type="scientific">Candidatus Abawacabacteria bacterium RBG_16_42_10</name>
    <dbReference type="NCBI Taxonomy" id="1817814"/>
    <lineage>
        <taxon>Bacteria</taxon>
        <taxon>Candidatus Abawacaibacteriota</taxon>
    </lineage>
</organism>
<evidence type="ECO:0000313" key="3">
    <source>
        <dbReference type="EMBL" id="OGC81745.1"/>
    </source>
</evidence>
<dbReference type="AlphaFoldDB" id="A0A1F4XJ63"/>
<dbReference type="InterPro" id="IPR058441">
    <property type="entry name" value="DUF8128"/>
</dbReference>
<dbReference type="InterPro" id="IPR027417">
    <property type="entry name" value="P-loop_NTPase"/>
</dbReference>
<dbReference type="EMBL" id="MEWR01000020">
    <property type="protein sequence ID" value="OGC81745.1"/>
    <property type="molecule type" value="Genomic_DNA"/>
</dbReference>
<gene>
    <name evidence="3" type="ORF">A2V81_04515</name>
</gene>
<dbReference type="Pfam" id="PF10412">
    <property type="entry name" value="TrwB_AAD_bind"/>
    <property type="match status" value="1"/>
</dbReference>
<protein>
    <submittedName>
        <fullName evidence="3">Uncharacterized protein</fullName>
    </submittedName>
</protein>
<dbReference type="STRING" id="1817814.A2V81_04515"/>
<dbReference type="PANTHER" id="PTHR30121:SF11">
    <property type="entry name" value="AAA+ ATPASE DOMAIN-CONTAINING PROTEIN"/>
    <property type="match status" value="1"/>
</dbReference>
<evidence type="ECO:0000259" key="2">
    <source>
        <dbReference type="Pfam" id="PF26449"/>
    </source>
</evidence>
<feature type="domain" description="DUF8128" evidence="2">
    <location>
        <begin position="78"/>
        <end position="356"/>
    </location>
</feature>
<dbReference type="SUPFAM" id="SSF52540">
    <property type="entry name" value="P-loop containing nucleoside triphosphate hydrolases"/>
    <property type="match status" value="1"/>
</dbReference>
<dbReference type="PANTHER" id="PTHR30121">
    <property type="entry name" value="UNCHARACTERIZED PROTEIN YJGR-RELATED"/>
    <property type="match status" value="1"/>
</dbReference>
<sequence length="804" mass="91499">MISLLLLLIGLLVVLISGIVLLRQYYAVKFALKLVFLRITVPRGEDAKDQEKSRDREKDFKESISIMEQLLVNLGGMLKQKWYQIWKYPDTMSLECAVQKGLIYFYFVVPQGWETIVEKQITSYYPDATVDIVEEYPLFQKGMHSESTELVFKEPLFFPFKTYTQLESDPLNAVTNAFSKLAESENASLQITLAAPNKKLLKRGRKVAKDLFQGKSGPKKFTVMTPFKAVWNFFINVSSGGGGSKEPKRLTPREEERVKLIESKVTRNNFTASLRIVVISVTPQGTSLQMKNILAAFNQFSSSDLNRFTVKKYLAKSKIEKYFLLRQLQPGKKNQILLSTEEVASILHVPNARFNSSPAIFWQAFKIAPAPNDLPKDGILLGYNVYRGDVKEVRLRHEDRFRHFYVIGQTGTGKSTILQTMIRQDLKLGNGLCVIDPHGELIEDILAYIPKSRIQDVIYFNPGDTDRPMGLNLLEADTPEEKDFISTEALNIMIKLYGEEIFSPRLQDYFRNGCLTLMDDPNGGTITDIVRLFTDEEWQMYKVSKVQNPIVKSFWHKQMAMTGAREKQEMIPYFAAKFGAFITNTMMRNVLGQTKSAFDFTDVMNNKKILLVNLSKGLVGDFNASLLGMIIVAKLQVAAMRRVYGKKTDFFLYIDEFQNFVTNSVEIILSEARKYRLGLVMAHQFVNQLIKSQNDTKIRDAVFGNVGSMLAYKISPDSAELIGREMAPVFTEQDLLNIGDFRAILKLSINNKPSRPFTLNVIKPWELGDPGNPRIAQAVKELSRLKYGVRKEFVNQEILARIGA</sequence>
<evidence type="ECO:0000313" key="4">
    <source>
        <dbReference type="Proteomes" id="UP000177614"/>
    </source>
</evidence>
<proteinExistence type="predicted"/>
<feature type="domain" description="Type IV secretion system coupling protein TraD DNA-binding" evidence="1">
    <location>
        <begin position="395"/>
        <end position="713"/>
    </location>
</feature>
<dbReference type="Pfam" id="PF26449">
    <property type="entry name" value="DUF8128"/>
    <property type="match status" value="1"/>
</dbReference>